<dbReference type="GO" id="GO:0003964">
    <property type="term" value="F:RNA-directed DNA polymerase activity"/>
    <property type="evidence" value="ECO:0007669"/>
    <property type="project" value="UniProtKB-KW"/>
</dbReference>
<keyword evidence="1" id="KW-0548">Nucleotidyltransferase</keyword>
<name>A0A4C1YHF0_EUMVA</name>
<reference evidence="1 2" key="1">
    <citation type="journal article" date="2019" name="Commun. Biol.">
        <title>The bagworm genome reveals a unique fibroin gene that provides high tensile strength.</title>
        <authorList>
            <person name="Kono N."/>
            <person name="Nakamura H."/>
            <person name="Ohtoshi R."/>
            <person name="Tomita M."/>
            <person name="Numata K."/>
            <person name="Arakawa K."/>
        </authorList>
    </citation>
    <scope>NUCLEOTIDE SEQUENCE [LARGE SCALE GENOMIC DNA]</scope>
</reference>
<comment type="caution">
    <text evidence="1">The sequence shown here is derived from an EMBL/GenBank/DDBJ whole genome shotgun (WGS) entry which is preliminary data.</text>
</comment>
<proteinExistence type="predicted"/>
<sequence>MAANGSRRYGSETVGTYDVKRSLRRTRGLLCVPGGNSSDNRPFTQAEGSGTGWDFHYSHRQLPRRAMMAMTRFFNGILGMEYFPGCWKKGRVIAIPKAGKDIRLASSQRPIMLLSHIAKLFGAHRAATPAPSPDA</sequence>
<dbReference type="EMBL" id="BGZK01001200">
    <property type="protein sequence ID" value="GBP74242.1"/>
    <property type="molecule type" value="Genomic_DNA"/>
</dbReference>
<accession>A0A4C1YHF0</accession>
<keyword evidence="1" id="KW-0695">RNA-directed DNA polymerase</keyword>
<gene>
    <name evidence="1" type="ORF">EVAR_51640_1</name>
</gene>
<keyword evidence="1" id="KW-0808">Transferase</keyword>
<organism evidence="1 2">
    <name type="scientific">Eumeta variegata</name>
    <name type="common">Bagworm moth</name>
    <name type="synonym">Eumeta japonica</name>
    <dbReference type="NCBI Taxonomy" id="151549"/>
    <lineage>
        <taxon>Eukaryota</taxon>
        <taxon>Metazoa</taxon>
        <taxon>Ecdysozoa</taxon>
        <taxon>Arthropoda</taxon>
        <taxon>Hexapoda</taxon>
        <taxon>Insecta</taxon>
        <taxon>Pterygota</taxon>
        <taxon>Neoptera</taxon>
        <taxon>Endopterygota</taxon>
        <taxon>Lepidoptera</taxon>
        <taxon>Glossata</taxon>
        <taxon>Ditrysia</taxon>
        <taxon>Tineoidea</taxon>
        <taxon>Psychidae</taxon>
        <taxon>Oiketicinae</taxon>
        <taxon>Eumeta</taxon>
    </lineage>
</organism>
<dbReference type="OrthoDB" id="412981at2759"/>
<keyword evidence="2" id="KW-1185">Reference proteome</keyword>
<dbReference type="AlphaFoldDB" id="A0A4C1YHF0"/>
<evidence type="ECO:0000313" key="2">
    <source>
        <dbReference type="Proteomes" id="UP000299102"/>
    </source>
</evidence>
<protein>
    <submittedName>
        <fullName evidence="1">Probable RNA-directed DNA polymerase from transposon X-element</fullName>
    </submittedName>
</protein>
<evidence type="ECO:0000313" key="1">
    <source>
        <dbReference type="EMBL" id="GBP74242.1"/>
    </source>
</evidence>
<dbReference type="Proteomes" id="UP000299102">
    <property type="component" value="Unassembled WGS sequence"/>
</dbReference>